<dbReference type="AlphaFoldDB" id="A0AAU7NPP5"/>
<feature type="modified residue" description="Phosphohistidine" evidence="12">
    <location>
        <position position="46"/>
    </location>
</feature>
<keyword evidence="9" id="KW-0067">ATP-binding</keyword>
<dbReference type="GO" id="GO:0005524">
    <property type="term" value="F:ATP binding"/>
    <property type="evidence" value="ECO:0007669"/>
    <property type="project" value="UniProtKB-KW"/>
</dbReference>
<dbReference type="Gene3D" id="1.10.287.560">
    <property type="entry name" value="Histidine kinase CheA-like, homodimeric domain"/>
    <property type="match status" value="1"/>
</dbReference>
<dbReference type="RefSeq" id="WP_349431090.1">
    <property type="nucleotide sequence ID" value="NZ_CP157743.1"/>
</dbReference>
<dbReference type="InterPro" id="IPR036061">
    <property type="entry name" value="CheW-like_dom_sf"/>
</dbReference>
<dbReference type="InterPro" id="IPR004105">
    <property type="entry name" value="CheA-like_dim"/>
</dbReference>
<protein>
    <recommendedName>
        <fullName evidence="3">Chemotaxis protein CheA</fullName>
        <ecNumber evidence="2">2.7.13.3</ecNumber>
    </recommendedName>
</protein>
<keyword evidence="5 12" id="KW-0597">Phosphoprotein</keyword>
<dbReference type="FunFam" id="2.30.30.40:FF:000048">
    <property type="entry name" value="Chemotaxis protein CheA, putative"/>
    <property type="match status" value="1"/>
</dbReference>
<dbReference type="InterPro" id="IPR036641">
    <property type="entry name" value="HPT_dom_sf"/>
</dbReference>
<dbReference type="PROSITE" id="PS50851">
    <property type="entry name" value="CHEW"/>
    <property type="match status" value="1"/>
</dbReference>
<dbReference type="SMART" id="SM00073">
    <property type="entry name" value="HPT"/>
    <property type="match status" value="1"/>
</dbReference>
<proteinExistence type="predicted"/>
<feature type="region of interest" description="Disordered" evidence="13">
    <location>
        <begin position="246"/>
        <end position="307"/>
    </location>
</feature>
<feature type="domain" description="Histidine kinase" evidence="14">
    <location>
        <begin position="329"/>
        <end position="554"/>
    </location>
</feature>
<comment type="catalytic activity">
    <reaction evidence="1">
        <text>ATP + protein L-histidine = ADP + protein N-phospho-L-histidine.</text>
        <dbReference type="EC" id="2.7.13.3"/>
    </reaction>
</comment>
<dbReference type="InterPro" id="IPR003594">
    <property type="entry name" value="HATPase_dom"/>
</dbReference>
<evidence type="ECO:0000256" key="7">
    <source>
        <dbReference type="ARBA" id="ARBA00022741"/>
    </source>
</evidence>
<feature type="compositionally biased region" description="Polar residues" evidence="13">
    <location>
        <begin position="274"/>
        <end position="283"/>
    </location>
</feature>
<dbReference type="CDD" id="cd00731">
    <property type="entry name" value="CheA_reg"/>
    <property type="match status" value="1"/>
</dbReference>
<dbReference type="KEGG" id="mech:Q9L42_011170"/>
<dbReference type="Proteomes" id="UP001225378">
    <property type="component" value="Chromosome"/>
</dbReference>
<evidence type="ECO:0000256" key="1">
    <source>
        <dbReference type="ARBA" id="ARBA00000085"/>
    </source>
</evidence>
<evidence type="ECO:0000256" key="12">
    <source>
        <dbReference type="PROSITE-ProRule" id="PRU00110"/>
    </source>
</evidence>
<dbReference type="EMBL" id="CP157743">
    <property type="protein sequence ID" value="XBS18938.1"/>
    <property type="molecule type" value="Genomic_DNA"/>
</dbReference>
<reference evidence="17 18" key="1">
    <citation type="journal article" date="2024" name="Microbiology">
        <title>Methylomarinum rosea sp. nov., a novel halophilic methanotrophic bacterium from the hypersaline Lake Elton.</title>
        <authorList>
            <person name="Suleimanov R.Z."/>
            <person name="Oshkin I.Y."/>
            <person name="Danilova O.V."/>
            <person name="Suzina N.E."/>
            <person name="Dedysh S.N."/>
        </authorList>
    </citation>
    <scope>NUCLEOTIDE SEQUENCE [LARGE SCALE GENOMIC DNA]</scope>
    <source>
        <strain evidence="17 18">Ch1-1</strain>
    </source>
</reference>
<dbReference type="InterPro" id="IPR036890">
    <property type="entry name" value="HATPase_C_sf"/>
</dbReference>
<dbReference type="GO" id="GO:0006935">
    <property type="term" value="P:chemotaxis"/>
    <property type="evidence" value="ECO:0007669"/>
    <property type="project" value="UniProtKB-KW"/>
</dbReference>
<dbReference type="PRINTS" id="PR00344">
    <property type="entry name" value="BCTRLSENSOR"/>
</dbReference>
<dbReference type="SUPFAM" id="SSF50341">
    <property type="entry name" value="CheW-like"/>
    <property type="match status" value="1"/>
</dbReference>
<dbReference type="InterPro" id="IPR002545">
    <property type="entry name" value="CheW-lke_dom"/>
</dbReference>
<dbReference type="PANTHER" id="PTHR43395:SF10">
    <property type="entry name" value="CHEMOTAXIS PROTEIN CHEA"/>
    <property type="match status" value="1"/>
</dbReference>
<dbReference type="GO" id="GO:0000155">
    <property type="term" value="F:phosphorelay sensor kinase activity"/>
    <property type="evidence" value="ECO:0007669"/>
    <property type="project" value="InterPro"/>
</dbReference>
<dbReference type="InterPro" id="IPR037006">
    <property type="entry name" value="CheA-like_homodim_sf"/>
</dbReference>
<dbReference type="Gene3D" id="1.20.120.160">
    <property type="entry name" value="HPT domain"/>
    <property type="match status" value="1"/>
</dbReference>
<dbReference type="FunFam" id="3.30.565.10:FF:000016">
    <property type="entry name" value="Chemotaxis protein CheA, putative"/>
    <property type="match status" value="1"/>
</dbReference>
<organism evidence="17 18">
    <name type="scientific">Methylomarinum roseum</name>
    <dbReference type="NCBI Taxonomy" id="3067653"/>
    <lineage>
        <taxon>Bacteria</taxon>
        <taxon>Pseudomonadati</taxon>
        <taxon>Pseudomonadota</taxon>
        <taxon>Gammaproteobacteria</taxon>
        <taxon>Methylococcales</taxon>
        <taxon>Methylococcaceae</taxon>
        <taxon>Methylomarinum</taxon>
    </lineage>
</organism>
<evidence type="ECO:0000256" key="5">
    <source>
        <dbReference type="ARBA" id="ARBA00022553"/>
    </source>
</evidence>
<evidence type="ECO:0000256" key="10">
    <source>
        <dbReference type="ARBA" id="ARBA00023012"/>
    </source>
</evidence>
<gene>
    <name evidence="17" type="ORF">Q9L42_011170</name>
</gene>
<keyword evidence="7" id="KW-0547">Nucleotide-binding</keyword>
<dbReference type="Pfam" id="PF02895">
    <property type="entry name" value="H-kinase_dim"/>
    <property type="match status" value="1"/>
</dbReference>
<feature type="domain" description="CheW-like" evidence="15">
    <location>
        <begin position="556"/>
        <end position="692"/>
    </location>
</feature>
<dbReference type="InterPro" id="IPR004358">
    <property type="entry name" value="Sig_transdc_His_kin-like_C"/>
</dbReference>
<evidence type="ECO:0000256" key="11">
    <source>
        <dbReference type="ARBA" id="ARBA00035100"/>
    </source>
</evidence>
<evidence type="ECO:0000256" key="2">
    <source>
        <dbReference type="ARBA" id="ARBA00012438"/>
    </source>
</evidence>
<dbReference type="GO" id="GO:0005737">
    <property type="term" value="C:cytoplasm"/>
    <property type="evidence" value="ECO:0007669"/>
    <property type="project" value="InterPro"/>
</dbReference>
<keyword evidence="18" id="KW-1185">Reference proteome</keyword>
<dbReference type="Pfam" id="PF02518">
    <property type="entry name" value="HATPase_c"/>
    <property type="match status" value="1"/>
</dbReference>
<dbReference type="Gene3D" id="3.30.565.10">
    <property type="entry name" value="Histidine kinase-like ATPase, C-terminal domain"/>
    <property type="match status" value="1"/>
</dbReference>
<dbReference type="SUPFAM" id="SSF47384">
    <property type="entry name" value="Homodimeric domain of signal transducing histidine kinase"/>
    <property type="match status" value="1"/>
</dbReference>
<evidence type="ECO:0000256" key="9">
    <source>
        <dbReference type="ARBA" id="ARBA00022840"/>
    </source>
</evidence>
<evidence type="ECO:0000313" key="18">
    <source>
        <dbReference type="Proteomes" id="UP001225378"/>
    </source>
</evidence>
<dbReference type="CDD" id="cd00088">
    <property type="entry name" value="HPT"/>
    <property type="match status" value="1"/>
</dbReference>
<evidence type="ECO:0000256" key="3">
    <source>
        <dbReference type="ARBA" id="ARBA00021495"/>
    </source>
</evidence>
<sequence length="692" mass="75445">MSIDMAQFHQVFFEESFEGLDAMETGLLNLDEGDIDAINTIFRAAHSIKGGSGTFGFTSVSDFTHVMETLLDEMRDGSRPVTQSAVDVLLGSVDCLREMLTAIRDQQNLDTESVAAHQQALQREFESGGSVSPRSDDTGVEGNAVAEQASEVEGWRIAFSPHTDLLRTGNDPVRMFRELAELGDIEATVDFQGVPDIHDLDPEECHLSWQLSVNGDIPRAEIDEIFAWVEDECDLAIQASLGGVTEHNEAPQATQNETGDRFSAPRQVQAPVKTGTNDSTKPADSSPAKPKDAKKEASKSTQKGSSSIRVDTAKIDTLINMVGELVITQSMLSLIGEHFEVNKLDQLKNGLSQLERHTRELQESVMNIRMLPISFVFSRFPRLVHDLSAKLGKKIELKLVGEQTEVDKTVVELLSDPLVHLVRNSLDHGIEMPEERRAAGKPEIGTVVLEAYHRGGNIVIEVVDDGRGLDKDKLRAKAIEKGLIEEDAILNDKQTYELIFMPGFSTAAQLTDVSGRGVGMDVVRKNIQALGGNIELVSELGKGSTISIHLPLTLAILDGQSVAVGEERFIVPLGSIVESMNIGEDRVNSVAGKGETFRLRNEYLPIVRMHEIFNVESARATQLSEGLLVVVEGQGVKCGLFVDDLLGQQQVVIKSLEANYRRIEGVSGATILGDGSVALILDIPGLVRLSNQ</sequence>
<dbReference type="InterPro" id="IPR008207">
    <property type="entry name" value="Sig_transdc_His_kin_Hpt_dom"/>
</dbReference>
<keyword evidence="4" id="KW-0145">Chemotaxis</keyword>
<dbReference type="SMART" id="SM00387">
    <property type="entry name" value="HATPase_c"/>
    <property type="match status" value="1"/>
</dbReference>
<evidence type="ECO:0000256" key="4">
    <source>
        <dbReference type="ARBA" id="ARBA00022500"/>
    </source>
</evidence>
<comment type="function">
    <text evidence="11">Involved in the transmission of sensory signals from the chemoreceptors to the flagellar motors. CheA is autophosphorylated; it can transfer its phosphate group to either CheB or CheY.</text>
</comment>
<dbReference type="PROSITE" id="PS50109">
    <property type="entry name" value="HIS_KIN"/>
    <property type="match status" value="1"/>
</dbReference>
<accession>A0AAU7NPP5</accession>
<dbReference type="SMART" id="SM00260">
    <property type="entry name" value="CheW"/>
    <property type="match status" value="1"/>
</dbReference>
<evidence type="ECO:0000259" key="16">
    <source>
        <dbReference type="PROSITE" id="PS50894"/>
    </source>
</evidence>
<evidence type="ECO:0000256" key="8">
    <source>
        <dbReference type="ARBA" id="ARBA00022777"/>
    </source>
</evidence>
<dbReference type="PANTHER" id="PTHR43395">
    <property type="entry name" value="SENSOR HISTIDINE KINASE CHEA"/>
    <property type="match status" value="1"/>
</dbReference>
<feature type="domain" description="HPt" evidence="16">
    <location>
        <begin position="1"/>
        <end position="103"/>
    </location>
</feature>
<dbReference type="InterPro" id="IPR051315">
    <property type="entry name" value="Bact_Chemotaxis_CheA"/>
</dbReference>
<dbReference type="Pfam" id="PF01584">
    <property type="entry name" value="CheW"/>
    <property type="match status" value="1"/>
</dbReference>
<evidence type="ECO:0000256" key="6">
    <source>
        <dbReference type="ARBA" id="ARBA00022679"/>
    </source>
</evidence>
<dbReference type="SMART" id="SM01231">
    <property type="entry name" value="H-kinase_dim"/>
    <property type="match status" value="1"/>
</dbReference>
<keyword evidence="8" id="KW-0418">Kinase</keyword>
<keyword evidence="10" id="KW-0902">Two-component regulatory system</keyword>
<evidence type="ECO:0000256" key="13">
    <source>
        <dbReference type="SAM" id="MobiDB-lite"/>
    </source>
</evidence>
<dbReference type="PROSITE" id="PS50894">
    <property type="entry name" value="HPT"/>
    <property type="match status" value="1"/>
</dbReference>
<dbReference type="EC" id="2.7.13.3" evidence="2"/>
<evidence type="ECO:0000313" key="17">
    <source>
        <dbReference type="EMBL" id="XBS18938.1"/>
    </source>
</evidence>
<feature type="region of interest" description="Disordered" evidence="13">
    <location>
        <begin position="121"/>
        <end position="140"/>
    </location>
</feature>
<keyword evidence="6 17" id="KW-0808">Transferase</keyword>
<evidence type="ECO:0000259" key="15">
    <source>
        <dbReference type="PROSITE" id="PS50851"/>
    </source>
</evidence>
<dbReference type="InterPro" id="IPR036097">
    <property type="entry name" value="HisK_dim/P_sf"/>
</dbReference>
<dbReference type="Pfam" id="PF01627">
    <property type="entry name" value="Hpt"/>
    <property type="match status" value="1"/>
</dbReference>
<dbReference type="Gene3D" id="2.30.30.40">
    <property type="entry name" value="SH3 Domains"/>
    <property type="match status" value="1"/>
</dbReference>
<dbReference type="InterPro" id="IPR005467">
    <property type="entry name" value="His_kinase_dom"/>
</dbReference>
<feature type="compositionally biased region" description="Basic and acidic residues" evidence="13">
    <location>
        <begin position="289"/>
        <end position="298"/>
    </location>
</feature>
<evidence type="ECO:0000259" key="14">
    <source>
        <dbReference type="PROSITE" id="PS50109"/>
    </source>
</evidence>
<dbReference type="CDD" id="cd16916">
    <property type="entry name" value="HATPase_CheA-like"/>
    <property type="match status" value="1"/>
</dbReference>
<name>A0AAU7NPP5_9GAMM</name>
<dbReference type="SUPFAM" id="SSF55874">
    <property type="entry name" value="ATPase domain of HSP90 chaperone/DNA topoisomerase II/histidine kinase"/>
    <property type="match status" value="1"/>
</dbReference>
<dbReference type="SUPFAM" id="SSF47226">
    <property type="entry name" value="Histidine-containing phosphotransfer domain, HPT domain"/>
    <property type="match status" value="1"/>
</dbReference>